<feature type="transmembrane region" description="Helical" evidence="9">
    <location>
        <begin position="352"/>
        <end position="370"/>
    </location>
</feature>
<evidence type="ECO:0000256" key="7">
    <source>
        <dbReference type="ARBA" id="ARBA00023136"/>
    </source>
</evidence>
<evidence type="ECO:0000256" key="4">
    <source>
        <dbReference type="ARBA" id="ARBA00022741"/>
    </source>
</evidence>
<dbReference type="SUPFAM" id="SSF52540">
    <property type="entry name" value="P-loop containing nucleoside triphosphate hydrolases"/>
    <property type="match status" value="1"/>
</dbReference>
<evidence type="ECO:0000256" key="8">
    <source>
        <dbReference type="SAM" id="MobiDB-lite"/>
    </source>
</evidence>
<evidence type="ECO:0000256" key="5">
    <source>
        <dbReference type="ARBA" id="ARBA00022840"/>
    </source>
</evidence>
<feature type="compositionally biased region" description="Polar residues" evidence="8">
    <location>
        <begin position="1"/>
        <end position="14"/>
    </location>
</feature>
<dbReference type="AlphaFoldDB" id="D2VRE0"/>
<dbReference type="PANTHER" id="PTHR43394">
    <property type="entry name" value="ATP-DEPENDENT PERMEASE MDL1, MITOCHONDRIAL"/>
    <property type="match status" value="1"/>
</dbReference>
<feature type="transmembrane region" description="Helical" evidence="9">
    <location>
        <begin position="84"/>
        <end position="108"/>
    </location>
</feature>
<dbReference type="SUPFAM" id="SSF90123">
    <property type="entry name" value="ABC transporter transmembrane region"/>
    <property type="match status" value="1"/>
</dbReference>
<dbReference type="InParanoid" id="D2VRE0"/>
<accession>D2VRE0</accession>
<dbReference type="PROSITE" id="PS50893">
    <property type="entry name" value="ABC_TRANSPORTER_2"/>
    <property type="match status" value="1"/>
</dbReference>
<organism evidence="13">
    <name type="scientific">Naegleria gruberi</name>
    <name type="common">Amoeba</name>
    <dbReference type="NCBI Taxonomy" id="5762"/>
    <lineage>
        <taxon>Eukaryota</taxon>
        <taxon>Discoba</taxon>
        <taxon>Heterolobosea</taxon>
        <taxon>Tetramitia</taxon>
        <taxon>Eutetramitia</taxon>
        <taxon>Vahlkampfiidae</taxon>
        <taxon>Naegleria</taxon>
    </lineage>
</organism>
<dbReference type="InterPro" id="IPR017871">
    <property type="entry name" value="ABC_transporter-like_CS"/>
</dbReference>
<feature type="domain" description="ABC transporter" evidence="10">
    <location>
        <begin position="410"/>
        <end position="646"/>
    </location>
</feature>
<keyword evidence="4" id="KW-0547">Nucleotide-binding</keyword>
<dbReference type="Proteomes" id="UP000006671">
    <property type="component" value="Unassembled WGS sequence"/>
</dbReference>
<dbReference type="OMA" id="ERQRMTI"/>
<feature type="transmembrane region" description="Helical" evidence="9">
    <location>
        <begin position="128"/>
        <end position="150"/>
    </location>
</feature>
<dbReference type="STRING" id="5762.D2VRE0"/>
<name>D2VRE0_NAEGR</name>
<gene>
    <name evidence="12" type="ORF">NAEGRDRAFT_80967</name>
</gene>
<evidence type="ECO:0000313" key="13">
    <source>
        <dbReference type="Proteomes" id="UP000006671"/>
    </source>
</evidence>
<evidence type="ECO:0000256" key="6">
    <source>
        <dbReference type="ARBA" id="ARBA00022989"/>
    </source>
</evidence>
<dbReference type="InterPro" id="IPR036640">
    <property type="entry name" value="ABC1_TM_sf"/>
</dbReference>
<dbReference type="Pfam" id="PF00005">
    <property type="entry name" value="ABC_tran"/>
    <property type="match status" value="1"/>
</dbReference>
<feature type="domain" description="ABC transmembrane type-1" evidence="11">
    <location>
        <begin position="88"/>
        <end position="375"/>
    </location>
</feature>
<dbReference type="OrthoDB" id="6500128at2759"/>
<dbReference type="EMBL" id="GG738891">
    <property type="protein sequence ID" value="EFC40591.1"/>
    <property type="molecule type" value="Genomic_DNA"/>
</dbReference>
<evidence type="ECO:0000256" key="2">
    <source>
        <dbReference type="ARBA" id="ARBA00007577"/>
    </source>
</evidence>
<dbReference type="InterPro" id="IPR003439">
    <property type="entry name" value="ABC_transporter-like_ATP-bd"/>
</dbReference>
<dbReference type="Pfam" id="PF00664">
    <property type="entry name" value="ABC_membrane"/>
    <property type="match status" value="1"/>
</dbReference>
<dbReference type="InterPro" id="IPR039421">
    <property type="entry name" value="Type_1_exporter"/>
</dbReference>
<evidence type="ECO:0000259" key="10">
    <source>
        <dbReference type="PROSITE" id="PS50893"/>
    </source>
</evidence>
<dbReference type="RefSeq" id="XP_002673335.1">
    <property type="nucleotide sequence ID" value="XM_002673289.1"/>
</dbReference>
<evidence type="ECO:0000259" key="11">
    <source>
        <dbReference type="PROSITE" id="PS50929"/>
    </source>
</evidence>
<dbReference type="GO" id="GO:0015421">
    <property type="term" value="F:ABC-type oligopeptide transporter activity"/>
    <property type="evidence" value="ECO:0007669"/>
    <property type="project" value="TreeGrafter"/>
</dbReference>
<feature type="region of interest" description="Disordered" evidence="8">
    <location>
        <begin position="1"/>
        <end position="63"/>
    </location>
</feature>
<dbReference type="FunFam" id="3.40.50.300:FF:000251">
    <property type="entry name" value="ABC transporter B family member 19"/>
    <property type="match status" value="1"/>
</dbReference>
<evidence type="ECO:0000256" key="9">
    <source>
        <dbReference type="SAM" id="Phobius"/>
    </source>
</evidence>
<dbReference type="CDD" id="cd03249">
    <property type="entry name" value="ABC_MTABC3_MDL1_MDL2"/>
    <property type="match status" value="1"/>
</dbReference>
<dbReference type="eggNOG" id="KOG0055">
    <property type="taxonomic scope" value="Eukaryota"/>
</dbReference>
<evidence type="ECO:0000256" key="1">
    <source>
        <dbReference type="ARBA" id="ARBA00004141"/>
    </source>
</evidence>
<dbReference type="GeneID" id="8854925"/>
<feature type="compositionally biased region" description="Basic and acidic residues" evidence="8">
    <location>
        <begin position="48"/>
        <end position="63"/>
    </location>
</feature>
<keyword evidence="6 9" id="KW-1133">Transmembrane helix</keyword>
<feature type="transmembrane region" description="Helical" evidence="9">
    <location>
        <begin position="310"/>
        <end position="332"/>
    </location>
</feature>
<dbReference type="GO" id="GO:0005524">
    <property type="term" value="F:ATP binding"/>
    <property type="evidence" value="ECO:0007669"/>
    <property type="project" value="UniProtKB-KW"/>
</dbReference>
<dbReference type="PROSITE" id="PS50929">
    <property type="entry name" value="ABC_TM1F"/>
    <property type="match status" value="1"/>
</dbReference>
<protein>
    <submittedName>
        <fullName evidence="12">Abc transporter</fullName>
    </submittedName>
</protein>
<dbReference type="GO" id="GO:0090374">
    <property type="term" value="P:oligopeptide export from mitochondrion"/>
    <property type="evidence" value="ECO:0007669"/>
    <property type="project" value="TreeGrafter"/>
</dbReference>
<proteinExistence type="inferred from homology"/>
<comment type="subcellular location">
    <subcellularLocation>
        <location evidence="1">Membrane</location>
        <topology evidence="1">Multi-pass membrane protein</topology>
    </subcellularLocation>
</comment>
<dbReference type="KEGG" id="ngr:NAEGRDRAFT_80967"/>
<dbReference type="PANTHER" id="PTHR43394:SF27">
    <property type="entry name" value="ATP-DEPENDENT TRANSLOCASE ABCB1-LIKE"/>
    <property type="match status" value="1"/>
</dbReference>
<evidence type="ECO:0000256" key="3">
    <source>
        <dbReference type="ARBA" id="ARBA00022692"/>
    </source>
</evidence>
<dbReference type="CDD" id="cd18577">
    <property type="entry name" value="ABC_6TM_Pgp_ABCB1_D1_like"/>
    <property type="match status" value="1"/>
</dbReference>
<dbReference type="GO" id="GO:0005743">
    <property type="term" value="C:mitochondrial inner membrane"/>
    <property type="evidence" value="ECO:0007669"/>
    <property type="project" value="TreeGrafter"/>
</dbReference>
<dbReference type="Gene3D" id="3.40.50.300">
    <property type="entry name" value="P-loop containing nucleotide triphosphate hydrolases"/>
    <property type="match status" value="1"/>
</dbReference>
<dbReference type="GO" id="GO:0016887">
    <property type="term" value="F:ATP hydrolysis activity"/>
    <property type="evidence" value="ECO:0007669"/>
    <property type="project" value="InterPro"/>
</dbReference>
<reference evidence="12 13" key="1">
    <citation type="journal article" date="2010" name="Cell">
        <title>The genome of Naegleria gruberi illuminates early eukaryotic versatility.</title>
        <authorList>
            <person name="Fritz-Laylin L.K."/>
            <person name="Prochnik S.E."/>
            <person name="Ginger M.L."/>
            <person name="Dacks J.B."/>
            <person name="Carpenter M.L."/>
            <person name="Field M.C."/>
            <person name="Kuo A."/>
            <person name="Paredez A."/>
            <person name="Chapman J."/>
            <person name="Pham J."/>
            <person name="Shu S."/>
            <person name="Neupane R."/>
            <person name="Cipriano M."/>
            <person name="Mancuso J."/>
            <person name="Tu H."/>
            <person name="Salamov A."/>
            <person name="Lindquist E."/>
            <person name="Shapiro H."/>
            <person name="Lucas S."/>
            <person name="Grigoriev I.V."/>
            <person name="Cande W.Z."/>
            <person name="Fulton C."/>
            <person name="Rokhsar D.S."/>
            <person name="Dawson S.C."/>
        </authorList>
    </citation>
    <scope>NUCLEOTIDE SEQUENCE [LARGE SCALE GENOMIC DNA]</scope>
    <source>
        <strain evidence="12 13">NEG-M</strain>
    </source>
</reference>
<feature type="compositionally biased region" description="Basic and acidic residues" evidence="8">
    <location>
        <begin position="16"/>
        <end position="27"/>
    </location>
</feature>
<dbReference type="VEuPathDB" id="AmoebaDB:NAEGRDRAFT_80967"/>
<keyword evidence="5" id="KW-0067">ATP-binding</keyword>
<dbReference type="Gene3D" id="1.20.1560.10">
    <property type="entry name" value="ABC transporter type 1, transmembrane domain"/>
    <property type="match status" value="1"/>
</dbReference>
<keyword evidence="7 9" id="KW-0472">Membrane</keyword>
<keyword evidence="13" id="KW-1185">Reference proteome</keyword>
<dbReference type="InterPro" id="IPR027417">
    <property type="entry name" value="P-loop_NTPase"/>
</dbReference>
<dbReference type="SMART" id="SM00382">
    <property type="entry name" value="AAA"/>
    <property type="match status" value="1"/>
</dbReference>
<dbReference type="InterPro" id="IPR003593">
    <property type="entry name" value="AAA+_ATPase"/>
</dbReference>
<dbReference type="PROSITE" id="PS00211">
    <property type="entry name" value="ABC_TRANSPORTER_1"/>
    <property type="match status" value="1"/>
</dbReference>
<evidence type="ECO:0000313" key="12">
    <source>
        <dbReference type="EMBL" id="EFC40591.1"/>
    </source>
</evidence>
<dbReference type="InterPro" id="IPR011527">
    <property type="entry name" value="ABC1_TM_dom"/>
</dbReference>
<keyword evidence="3 9" id="KW-0812">Transmembrane</keyword>
<comment type="similarity">
    <text evidence="2">Belongs to the ABC transporter superfamily. ABCB family. Multidrug resistance exporter (TC 3.A.1.201) subfamily.</text>
</comment>
<sequence>MASEVNMLSGTSVDLNDEKPSDHKVHVEPAPPQAQSRNPFKRLKQRKEKANLKHNSEEIPDPRDPKIGFKDQMVLFKMFGAANWFLIFLGSIGAMGAGVIPLTFQFVLGDLLNSLATAFADPNALRDSVNTIAAKFAGIALGALIANFMMQFFLNWASERIAVALREGYFNALTAQEMAFFDIKKVGTLTVALSEDVAKIQDTYTLKFATFLQQMTQSVVGIVLAFVSSWQMSLVMISTSPLMVVFVGGLSQMIKWLTKKTNDANEHSAAIATEIISSMRTVRSMAGEIKEQNRFKEDLKKVGLFGFWKAMFQGLTFGSITFILWGTVALAFWYGGGLTVDKTITLGDMFKVFGLMLMGVLGLSQAGTFFPDLSKARMSQVTLLKVIRRSPEIPFKGGKTLENISGNISIRNVDFIYPSRPNITVLKNFSLEITPGQSVALVGPSGSGKSTIVGLVERFYNANSGQIYIDGVDITELDPMWLHRKIGIVTQEPVLFACSIRDNIAYAVGAENVTQEQIEDAAKAANCHNFIVDLPEGYNTMLGEKGVSLSGGQKQRIAIARALLQNPSVLLLDEATSALDTESEALVQAALDHLMKGRTSICIAHRLSTVKNSDTICVLAKGVLVEKGKHEELLQIENGVYKKLAEKQMMFGKSESKIDLEAVMDIIEE</sequence>